<dbReference type="InterPro" id="IPR029068">
    <property type="entry name" value="Glyas_Bleomycin-R_OHBP_Dase"/>
</dbReference>
<dbReference type="EMBL" id="JAGPYM010000029">
    <property type="protein sequence ID" value="KAH6879563.1"/>
    <property type="molecule type" value="Genomic_DNA"/>
</dbReference>
<protein>
    <submittedName>
        <fullName evidence="2">Glyoxalase bleomycin resistance protein dioxygenase</fullName>
    </submittedName>
</protein>
<organism evidence="2 3">
    <name type="scientific">Thelonectria olida</name>
    <dbReference type="NCBI Taxonomy" id="1576542"/>
    <lineage>
        <taxon>Eukaryota</taxon>
        <taxon>Fungi</taxon>
        <taxon>Dikarya</taxon>
        <taxon>Ascomycota</taxon>
        <taxon>Pezizomycotina</taxon>
        <taxon>Sordariomycetes</taxon>
        <taxon>Hypocreomycetidae</taxon>
        <taxon>Hypocreales</taxon>
        <taxon>Nectriaceae</taxon>
        <taxon>Thelonectria</taxon>
    </lineage>
</organism>
<feature type="domain" description="VOC" evidence="1">
    <location>
        <begin position="21"/>
        <end position="138"/>
    </location>
</feature>
<keyword evidence="2" id="KW-0560">Oxidoreductase</keyword>
<dbReference type="Pfam" id="PF00903">
    <property type="entry name" value="Glyoxalase"/>
    <property type="match status" value="1"/>
</dbReference>
<dbReference type="SUPFAM" id="SSF54593">
    <property type="entry name" value="Glyoxalase/Bleomycin resistance protein/Dihydroxybiphenyl dioxygenase"/>
    <property type="match status" value="1"/>
</dbReference>
<dbReference type="InterPro" id="IPR004360">
    <property type="entry name" value="Glyas_Fos-R_dOase_dom"/>
</dbReference>
<keyword evidence="3" id="KW-1185">Reference proteome</keyword>
<evidence type="ECO:0000313" key="2">
    <source>
        <dbReference type="EMBL" id="KAH6879563.1"/>
    </source>
</evidence>
<keyword evidence="2" id="KW-0223">Dioxygenase</keyword>
<name>A0A9P9AMQ1_9HYPO</name>
<dbReference type="CDD" id="cd08348">
    <property type="entry name" value="BphC2-C3-RGP6_C_like"/>
    <property type="match status" value="1"/>
</dbReference>
<dbReference type="PROSITE" id="PS51819">
    <property type="entry name" value="VOC"/>
    <property type="match status" value="1"/>
</dbReference>
<evidence type="ECO:0000313" key="3">
    <source>
        <dbReference type="Proteomes" id="UP000777438"/>
    </source>
</evidence>
<dbReference type="OrthoDB" id="5371818at2759"/>
<dbReference type="InterPro" id="IPR037523">
    <property type="entry name" value="VOC_core"/>
</dbReference>
<proteinExistence type="predicted"/>
<gene>
    <name evidence="2" type="ORF">B0T10DRAFT_609925</name>
</gene>
<evidence type="ECO:0000259" key="1">
    <source>
        <dbReference type="PROSITE" id="PS51819"/>
    </source>
</evidence>
<accession>A0A9P9AMQ1</accession>
<dbReference type="GO" id="GO:0051213">
    <property type="term" value="F:dioxygenase activity"/>
    <property type="evidence" value="ECO:0007669"/>
    <property type="project" value="UniProtKB-KW"/>
</dbReference>
<dbReference type="Proteomes" id="UP000777438">
    <property type="component" value="Unassembled WGS sequence"/>
</dbReference>
<sequence>MAKPITPNFDAPSSKVLPPAELAHVVLRTASLKPMQDFYINFLGGNVTYANDMISFITYDEEHHRVALVGIPETEAKKPNSCGLEHIAFSFKTLGDLLLSYRQRKDRGISPVWCVNHGPTTSIYYKDPDGNMLETQVDNFDTVEKATAFMMSDKFSENPIGTDFDAEALIDALRKGEDEKALMRRKEIGPRGMPDLAAM</sequence>
<dbReference type="Gene3D" id="3.10.180.10">
    <property type="entry name" value="2,3-Dihydroxybiphenyl 1,2-Dioxygenase, domain 1"/>
    <property type="match status" value="1"/>
</dbReference>
<dbReference type="AlphaFoldDB" id="A0A9P9AMQ1"/>
<reference evidence="2 3" key="1">
    <citation type="journal article" date="2021" name="Nat. Commun.">
        <title>Genetic determinants of endophytism in the Arabidopsis root mycobiome.</title>
        <authorList>
            <person name="Mesny F."/>
            <person name="Miyauchi S."/>
            <person name="Thiergart T."/>
            <person name="Pickel B."/>
            <person name="Atanasova L."/>
            <person name="Karlsson M."/>
            <person name="Huettel B."/>
            <person name="Barry K.W."/>
            <person name="Haridas S."/>
            <person name="Chen C."/>
            <person name="Bauer D."/>
            <person name="Andreopoulos W."/>
            <person name="Pangilinan J."/>
            <person name="LaButti K."/>
            <person name="Riley R."/>
            <person name="Lipzen A."/>
            <person name="Clum A."/>
            <person name="Drula E."/>
            <person name="Henrissat B."/>
            <person name="Kohler A."/>
            <person name="Grigoriev I.V."/>
            <person name="Martin F.M."/>
            <person name="Hacquard S."/>
        </authorList>
    </citation>
    <scope>NUCLEOTIDE SEQUENCE [LARGE SCALE GENOMIC DNA]</scope>
    <source>
        <strain evidence="2 3">MPI-CAGE-CH-0241</strain>
    </source>
</reference>
<comment type="caution">
    <text evidence="2">The sequence shown here is derived from an EMBL/GenBank/DDBJ whole genome shotgun (WGS) entry which is preliminary data.</text>
</comment>